<feature type="compositionally biased region" description="Pro residues" evidence="3">
    <location>
        <begin position="629"/>
        <end position="660"/>
    </location>
</feature>
<reference evidence="6" key="1">
    <citation type="journal article" date="2006" name="Science">
        <title>Ancient noncoding elements conserved in the human genome.</title>
        <authorList>
            <person name="Venkatesh B."/>
            <person name="Kirkness E.F."/>
            <person name="Loh Y.H."/>
            <person name="Halpern A.L."/>
            <person name="Lee A.P."/>
            <person name="Johnson J."/>
            <person name="Dandona N."/>
            <person name="Viswanathan L.D."/>
            <person name="Tay A."/>
            <person name="Venter J.C."/>
            <person name="Strausberg R.L."/>
            <person name="Brenner S."/>
        </authorList>
    </citation>
    <scope>NUCLEOTIDE SEQUENCE [LARGE SCALE GENOMIC DNA]</scope>
</reference>
<dbReference type="PROSITE" id="PS51444">
    <property type="entry name" value="FH2"/>
    <property type="match status" value="1"/>
</dbReference>
<feature type="region of interest" description="Disordered" evidence="3">
    <location>
        <begin position="621"/>
        <end position="692"/>
    </location>
</feature>
<dbReference type="GO" id="GO:0030866">
    <property type="term" value="P:cortical actin cytoskeleton organization"/>
    <property type="evidence" value="ECO:0007669"/>
    <property type="project" value="TreeGrafter"/>
</dbReference>
<feature type="compositionally biased region" description="Polar residues" evidence="3">
    <location>
        <begin position="123"/>
        <end position="135"/>
    </location>
</feature>
<reference evidence="5" key="5">
    <citation type="submission" date="2025-09" db="UniProtKB">
        <authorList>
            <consortium name="Ensembl"/>
        </authorList>
    </citation>
    <scope>IDENTIFICATION</scope>
</reference>
<reference evidence="5" key="4">
    <citation type="submission" date="2025-08" db="UniProtKB">
        <authorList>
            <consortium name="Ensembl"/>
        </authorList>
    </citation>
    <scope>IDENTIFICATION</scope>
</reference>
<dbReference type="Pfam" id="PF02181">
    <property type="entry name" value="FH2"/>
    <property type="match status" value="1"/>
</dbReference>
<dbReference type="OMA" id="FPPVLQN"/>
<evidence type="ECO:0000256" key="1">
    <source>
        <dbReference type="ARBA" id="ARBA00005271"/>
    </source>
</evidence>
<dbReference type="GO" id="GO:0051015">
    <property type="term" value="F:actin filament binding"/>
    <property type="evidence" value="ECO:0007669"/>
    <property type="project" value="TreeGrafter"/>
</dbReference>
<feature type="region of interest" description="Disordered" evidence="3">
    <location>
        <begin position="1"/>
        <end position="24"/>
    </location>
</feature>
<evidence type="ECO:0000256" key="2">
    <source>
        <dbReference type="SAM" id="Coils"/>
    </source>
</evidence>
<keyword evidence="6" id="KW-1185">Reference proteome</keyword>
<proteinExistence type="inferred from homology"/>
<dbReference type="Ensembl" id="ENSCMIT00000014824.1">
    <property type="protein sequence ID" value="ENSCMIP00000014514.1"/>
    <property type="gene ID" value="ENSCMIG00000007183.1"/>
</dbReference>
<feature type="region of interest" description="Disordered" evidence="3">
    <location>
        <begin position="463"/>
        <end position="504"/>
    </location>
</feature>
<feature type="compositionally biased region" description="Basic and acidic residues" evidence="3">
    <location>
        <begin position="106"/>
        <end position="117"/>
    </location>
</feature>
<dbReference type="InParanoid" id="A0A4W3HZY9"/>
<dbReference type="PRINTS" id="PR00828">
    <property type="entry name" value="FORMIN"/>
</dbReference>
<feature type="compositionally biased region" description="Low complexity" evidence="3">
    <location>
        <begin position="266"/>
        <end position="278"/>
    </location>
</feature>
<keyword evidence="2" id="KW-0175">Coiled coil</keyword>
<dbReference type="Gene3D" id="1.20.58.2220">
    <property type="entry name" value="Formin, FH2 domain"/>
    <property type="match status" value="1"/>
</dbReference>
<comment type="similarity">
    <text evidence="1">Belongs to the formin homology family. Cappuccino subfamily.</text>
</comment>
<dbReference type="Proteomes" id="UP000314986">
    <property type="component" value="Unassembled WGS sequence"/>
</dbReference>
<feature type="region of interest" description="Disordered" evidence="3">
    <location>
        <begin position="106"/>
        <end position="290"/>
    </location>
</feature>
<feature type="compositionally biased region" description="Polar residues" evidence="3">
    <location>
        <begin position="202"/>
        <end position="213"/>
    </location>
</feature>
<protein>
    <recommendedName>
        <fullName evidence="4">FH2 domain-containing protein</fullName>
    </recommendedName>
</protein>
<dbReference type="InterPro" id="IPR042201">
    <property type="entry name" value="FH2_Formin_sf"/>
</dbReference>
<dbReference type="InterPro" id="IPR015425">
    <property type="entry name" value="FH2_Formin"/>
</dbReference>
<dbReference type="GO" id="GO:0005884">
    <property type="term" value="C:actin filament"/>
    <property type="evidence" value="ECO:0007669"/>
    <property type="project" value="InterPro"/>
</dbReference>
<feature type="compositionally biased region" description="Pro residues" evidence="3">
    <location>
        <begin position="667"/>
        <end position="686"/>
    </location>
</feature>
<dbReference type="GeneTree" id="ENSGT00940000161899"/>
<feature type="region of interest" description="Disordered" evidence="3">
    <location>
        <begin position="374"/>
        <end position="445"/>
    </location>
</feature>
<name>A0A4W3HZY9_CALMI</name>
<reference evidence="6" key="2">
    <citation type="journal article" date="2007" name="PLoS Biol.">
        <title>Survey sequencing and comparative analysis of the elephant shark (Callorhinchus milii) genome.</title>
        <authorList>
            <person name="Venkatesh B."/>
            <person name="Kirkness E.F."/>
            <person name="Loh Y.H."/>
            <person name="Halpern A.L."/>
            <person name="Lee A.P."/>
            <person name="Johnson J."/>
            <person name="Dandona N."/>
            <person name="Viswanathan L.D."/>
            <person name="Tay A."/>
            <person name="Venter J.C."/>
            <person name="Strausberg R.L."/>
            <person name="Brenner S."/>
        </authorList>
    </citation>
    <scope>NUCLEOTIDE SEQUENCE [LARGE SCALE GENOMIC DNA]</scope>
</reference>
<feature type="compositionally biased region" description="Basic and acidic residues" evidence="3">
    <location>
        <begin position="231"/>
        <end position="255"/>
    </location>
</feature>
<feature type="compositionally biased region" description="Basic and acidic residues" evidence="3">
    <location>
        <begin position="158"/>
        <end position="168"/>
    </location>
</feature>
<evidence type="ECO:0000259" key="4">
    <source>
        <dbReference type="PROSITE" id="PS51444"/>
    </source>
</evidence>
<feature type="compositionally biased region" description="Basic and acidic residues" evidence="3">
    <location>
        <begin position="387"/>
        <end position="401"/>
    </location>
</feature>
<feature type="domain" description="FH2" evidence="4">
    <location>
        <begin position="702"/>
        <end position="1026"/>
    </location>
</feature>
<dbReference type="STRING" id="7868.ENSCMIP00000014514"/>
<feature type="coiled-coil region" evidence="2">
    <location>
        <begin position="987"/>
        <end position="1014"/>
    </location>
</feature>
<feature type="compositionally biased region" description="Basic and acidic residues" evidence="3">
    <location>
        <begin position="561"/>
        <end position="573"/>
    </location>
</feature>
<evidence type="ECO:0000313" key="5">
    <source>
        <dbReference type="Ensembl" id="ENSCMIP00000014514.1"/>
    </source>
</evidence>
<dbReference type="SUPFAM" id="SSF101447">
    <property type="entry name" value="Formin homology 2 domain (FH2 domain)"/>
    <property type="match status" value="1"/>
</dbReference>
<feature type="compositionally biased region" description="Basic and acidic residues" evidence="3">
    <location>
        <begin position="463"/>
        <end position="473"/>
    </location>
</feature>
<evidence type="ECO:0000256" key="3">
    <source>
        <dbReference type="SAM" id="MobiDB-lite"/>
    </source>
</evidence>
<dbReference type="FunCoup" id="A0A4W3HZY9">
    <property type="interactions" value="29"/>
</dbReference>
<feature type="region of interest" description="Disordered" evidence="3">
    <location>
        <begin position="561"/>
        <end position="586"/>
    </location>
</feature>
<dbReference type="GO" id="GO:0045010">
    <property type="term" value="P:actin nucleation"/>
    <property type="evidence" value="ECO:0007669"/>
    <property type="project" value="InterPro"/>
</dbReference>
<dbReference type="GO" id="GO:0008017">
    <property type="term" value="F:microtubule binding"/>
    <property type="evidence" value="ECO:0007669"/>
    <property type="project" value="InterPro"/>
</dbReference>
<reference evidence="6" key="3">
    <citation type="journal article" date="2014" name="Nature">
        <title>Elephant shark genome provides unique insights into gnathostome evolution.</title>
        <authorList>
            <consortium name="International Elephant Shark Genome Sequencing Consortium"/>
            <person name="Venkatesh B."/>
            <person name="Lee A.P."/>
            <person name="Ravi V."/>
            <person name="Maurya A.K."/>
            <person name="Lian M.M."/>
            <person name="Swann J.B."/>
            <person name="Ohta Y."/>
            <person name="Flajnik M.F."/>
            <person name="Sutoh Y."/>
            <person name="Kasahara M."/>
            <person name="Hoon S."/>
            <person name="Gangu V."/>
            <person name="Roy S.W."/>
            <person name="Irimia M."/>
            <person name="Korzh V."/>
            <person name="Kondrychyn I."/>
            <person name="Lim Z.W."/>
            <person name="Tay B.H."/>
            <person name="Tohari S."/>
            <person name="Kong K.W."/>
            <person name="Ho S."/>
            <person name="Lorente-Galdos B."/>
            <person name="Quilez J."/>
            <person name="Marques-Bonet T."/>
            <person name="Raney B.J."/>
            <person name="Ingham P.W."/>
            <person name="Tay A."/>
            <person name="Hillier L.W."/>
            <person name="Minx P."/>
            <person name="Boehm T."/>
            <person name="Wilson R.K."/>
            <person name="Brenner S."/>
            <person name="Warren W.C."/>
        </authorList>
    </citation>
    <scope>NUCLEOTIDE SEQUENCE [LARGE SCALE GENOMIC DNA]</scope>
</reference>
<dbReference type="SMART" id="SM00498">
    <property type="entry name" value="FH2"/>
    <property type="match status" value="1"/>
</dbReference>
<accession>A0A4W3HZY9</accession>
<sequence length="1026" mass="114537">MEDITNDSDGNGVNTEDVDNSAAASADSVGSLFTSLSMKMGFLGRRSAPVPITETKKQKNRQENAFLTFFRSLDTSNRSYGSKKQSVEADSDSEWFNVDAEHKLEKAEVRSEGKGTEIETADEQLTTNEIQIQQTEKGEEEAHALTEGSLKPSAPIDQLEKDLDEDKVQVIFVHTTSDNESDDDVGLQKSQIDETKVALAGNDQTAEQTTQNDNESKLSPHQEDAMISEAEETRMDFELGLLEESHDDSSEKEQDTSETLAEDAKVSVSPSTSPRTSPILAGPAPQEKTFQRPALFSGLRVVKKSSAGEDRETVTEIKPKDTGLAMLKLTQPGQKSAAKLLLESIPQKKEDRRVVEPKKNSAFLEQLNQLIFDEPKSKEQVNVSDGAESKESQSEDNKEDPLPAVEPAPSQTETALESLRSFFTQRTVKKEPANSPDIETLRKNKRQEKESLRAIFLKHFEEKSTTESSDVRLPEQLSPTQSEDRTPGRLQAIWPPPKPRDEEGKVGLKYTEAEYQAAILQLKREHKEATENLQKEFELKLFNVRGEHAEVIAKLEQNVEQKNKDGRTERRDVGISTQDEYAPKSFRNVCAQTDRENFIQSNQEDGVSRNNQSVPGKLNLESLSFTSCGPPPAPPLPGCGPPPPPPPPLPRLVGPSPSPTPSHGLLGPPPPPPIPGSGPPPPPPPLGNFSALSSHSLATAPRKAPIEPNCPMKPLYWSRIQINNVRDPKKTTVWETLEEPRIQDPGEFEELFSKATMKEKKKPLSDTYQKTTKTRKIVKLLDGKRSQNVGILISSLHLEMKDIQQAILNLDNSVVDLETLQALYENRGQSDELEKIRKYFDTSKEDNKKILDKPEQFLYELSQISNFAERSHCIIFQSIFLESISLLHRKVDIVEHVSKSLMKQESIKIVLGLILAFGNYMNGGNRTRGQADGFGLEILPKLKDVKSRDNQISLVDYVVSYYLHNFDKQDAGTDKSVYPLIEPQTFLLASQVKFEDLTKELRRLKRDLEALPSRDLLNAFSSASHL</sequence>
<feature type="compositionally biased region" description="Basic and acidic residues" evidence="3">
    <location>
        <begin position="214"/>
        <end position="224"/>
    </location>
</feature>
<feature type="compositionally biased region" description="Polar residues" evidence="3">
    <location>
        <begin position="409"/>
        <end position="426"/>
    </location>
</feature>
<organism evidence="5 6">
    <name type="scientific">Callorhinchus milii</name>
    <name type="common">Ghost shark</name>
    <dbReference type="NCBI Taxonomy" id="7868"/>
    <lineage>
        <taxon>Eukaryota</taxon>
        <taxon>Metazoa</taxon>
        <taxon>Chordata</taxon>
        <taxon>Craniata</taxon>
        <taxon>Vertebrata</taxon>
        <taxon>Chondrichthyes</taxon>
        <taxon>Holocephali</taxon>
        <taxon>Chimaeriformes</taxon>
        <taxon>Callorhinchidae</taxon>
        <taxon>Callorhinchus</taxon>
    </lineage>
</organism>
<evidence type="ECO:0000313" key="6">
    <source>
        <dbReference type="Proteomes" id="UP000314986"/>
    </source>
</evidence>
<dbReference type="PANTHER" id="PTHR45920:SF7">
    <property type="entry name" value="FORMIN-G"/>
    <property type="match status" value="1"/>
</dbReference>
<dbReference type="PANTHER" id="PTHR45920">
    <property type="entry name" value="FORMIN HOMOLOGY 2 DOMAIN CONTAINING, ISOFORM I"/>
    <property type="match status" value="1"/>
</dbReference>
<dbReference type="GO" id="GO:0005737">
    <property type="term" value="C:cytoplasm"/>
    <property type="evidence" value="ECO:0007669"/>
    <property type="project" value="TreeGrafter"/>
</dbReference>
<dbReference type="InterPro" id="IPR001265">
    <property type="entry name" value="Formin_Cappuccino_subfam"/>
</dbReference>
<dbReference type="AlphaFoldDB" id="A0A4W3HZY9"/>